<dbReference type="GO" id="GO:0003677">
    <property type="term" value="F:DNA binding"/>
    <property type="evidence" value="ECO:0007669"/>
    <property type="project" value="InterPro"/>
</dbReference>
<evidence type="ECO:0000313" key="2">
    <source>
        <dbReference type="EMBL" id="SIR38098.1"/>
    </source>
</evidence>
<accession>A0A9X8R9K8</accession>
<organism evidence="2 3">
    <name type="scientific">Peribacillus simplex</name>
    <dbReference type="NCBI Taxonomy" id="1478"/>
    <lineage>
        <taxon>Bacteria</taxon>
        <taxon>Bacillati</taxon>
        <taxon>Bacillota</taxon>
        <taxon>Bacilli</taxon>
        <taxon>Bacillales</taxon>
        <taxon>Bacillaceae</taxon>
        <taxon>Peribacillus</taxon>
    </lineage>
</organism>
<evidence type="ECO:0000259" key="1">
    <source>
        <dbReference type="Pfam" id="PF02796"/>
    </source>
</evidence>
<dbReference type="Gene3D" id="1.10.10.60">
    <property type="entry name" value="Homeodomain-like"/>
    <property type="match status" value="1"/>
</dbReference>
<protein>
    <submittedName>
        <fullName evidence="2">Helix-turn-helix domain-containing protein</fullName>
    </submittedName>
</protein>
<dbReference type="GO" id="GO:0000150">
    <property type="term" value="F:DNA strand exchange activity"/>
    <property type="evidence" value="ECO:0007669"/>
    <property type="project" value="InterPro"/>
</dbReference>
<dbReference type="InterPro" id="IPR006120">
    <property type="entry name" value="Resolvase_HTH_dom"/>
</dbReference>
<dbReference type="Proteomes" id="UP000185829">
    <property type="component" value="Unassembled WGS sequence"/>
</dbReference>
<reference evidence="2 3" key="1">
    <citation type="submission" date="2017-01" db="EMBL/GenBank/DDBJ databases">
        <authorList>
            <person name="Varghese N."/>
            <person name="Submissions S."/>
        </authorList>
    </citation>
    <scope>NUCLEOTIDE SEQUENCE [LARGE SCALE GENOMIC DNA]</scope>
    <source>
        <strain evidence="2 3">RUG2-6</strain>
    </source>
</reference>
<comment type="caution">
    <text evidence="2">The sequence shown here is derived from an EMBL/GenBank/DDBJ whole genome shotgun (WGS) entry which is preliminary data.</text>
</comment>
<dbReference type="SUPFAM" id="SSF46689">
    <property type="entry name" value="Homeodomain-like"/>
    <property type="match status" value="1"/>
</dbReference>
<feature type="domain" description="Resolvase HTH" evidence="1">
    <location>
        <begin position="121"/>
        <end position="162"/>
    </location>
</feature>
<gene>
    <name evidence="2" type="ORF">SAMN05878482_103483</name>
</gene>
<dbReference type="EMBL" id="FTMX01000003">
    <property type="protein sequence ID" value="SIR38098.1"/>
    <property type="molecule type" value="Genomic_DNA"/>
</dbReference>
<sequence length="164" mass="19107">MANNKKKRKRIKRQLKQRFKQTSGTVIVSIEPPKEYKAHILYKGKYDLENQAYQVQLDQVYGTGRITPIERFITHKSIILHECSECDHKFYSRPKWLLFKGDQRHVCGIDVGKIGDVKKSKRYLSDNDKLNITLLFEQGMSKSKIANELGFSRQTVGNYLNKQG</sequence>
<dbReference type="Pfam" id="PF02796">
    <property type="entry name" value="HTH_7"/>
    <property type="match status" value="1"/>
</dbReference>
<dbReference type="AlphaFoldDB" id="A0A9X8R9K8"/>
<proteinExistence type="predicted"/>
<dbReference type="InterPro" id="IPR009057">
    <property type="entry name" value="Homeodomain-like_sf"/>
</dbReference>
<name>A0A9X8R9K8_9BACI</name>
<evidence type="ECO:0000313" key="3">
    <source>
        <dbReference type="Proteomes" id="UP000185829"/>
    </source>
</evidence>
<dbReference type="RefSeq" id="WP_076368423.1">
    <property type="nucleotide sequence ID" value="NZ_FTMX01000003.1"/>
</dbReference>